<evidence type="ECO:0000256" key="18">
    <source>
        <dbReference type="ARBA" id="ARBA00023170"/>
    </source>
</evidence>
<dbReference type="InterPro" id="IPR001611">
    <property type="entry name" value="Leu-rich_rpt"/>
</dbReference>
<evidence type="ECO:0000256" key="12">
    <source>
        <dbReference type="ARBA" id="ARBA00022737"/>
    </source>
</evidence>
<proteinExistence type="inferred from homology"/>
<evidence type="ECO:0000256" key="21">
    <source>
        <dbReference type="ARBA" id="ARBA00048679"/>
    </source>
</evidence>
<keyword evidence="5" id="KW-1003">Cell membrane</keyword>
<dbReference type="PROSITE" id="PS51450">
    <property type="entry name" value="LRR"/>
    <property type="match status" value="1"/>
</dbReference>
<organism evidence="25 26">
    <name type="scientific">Rubus argutus</name>
    <name type="common">Southern blackberry</name>
    <dbReference type="NCBI Taxonomy" id="59490"/>
    <lineage>
        <taxon>Eukaryota</taxon>
        <taxon>Viridiplantae</taxon>
        <taxon>Streptophyta</taxon>
        <taxon>Embryophyta</taxon>
        <taxon>Tracheophyta</taxon>
        <taxon>Spermatophyta</taxon>
        <taxon>Magnoliopsida</taxon>
        <taxon>eudicotyledons</taxon>
        <taxon>Gunneridae</taxon>
        <taxon>Pentapetalae</taxon>
        <taxon>rosids</taxon>
        <taxon>fabids</taxon>
        <taxon>Rosales</taxon>
        <taxon>Rosaceae</taxon>
        <taxon>Rosoideae</taxon>
        <taxon>Rosoideae incertae sedis</taxon>
        <taxon>Rubus</taxon>
    </lineage>
</organism>
<keyword evidence="10" id="KW-0812">Transmembrane</keyword>
<dbReference type="PANTHER" id="PTHR27008:SF585">
    <property type="entry name" value="PROTEIN KINASE DOMAIN-CONTAINING PROTEIN"/>
    <property type="match status" value="1"/>
</dbReference>
<keyword evidence="11 23" id="KW-0732">Signal</keyword>
<evidence type="ECO:0000256" key="3">
    <source>
        <dbReference type="ARBA" id="ARBA00008684"/>
    </source>
</evidence>
<dbReference type="GO" id="GO:0004674">
    <property type="term" value="F:protein serine/threonine kinase activity"/>
    <property type="evidence" value="ECO:0007669"/>
    <property type="project" value="UniProtKB-KW"/>
</dbReference>
<dbReference type="Pfam" id="PF00069">
    <property type="entry name" value="Pkinase"/>
    <property type="match status" value="1"/>
</dbReference>
<evidence type="ECO:0000256" key="17">
    <source>
        <dbReference type="ARBA" id="ARBA00023136"/>
    </source>
</evidence>
<keyword evidence="9" id="KW-0808">Transferase</keyword>
<dbReference type="Pfam" id="PF00560">
    <property type="entry name" value="LRR_1"/>
    <property type="match status" value="6"/>
</dbReference>
<dbReference type="SMART" id="SM00220">
    <property type="entry name" value="S_TKc"/>
    <property type="match status" value="1"/>
</dbReference>
<protein>
    <recommendedName>
        <fullName evidence="4">non-specific serine/threonine protein kinase</fullName>
        <ecNumber evidence="4">2.7.11.1</ecNumber>
    </recommendedName>
</protein>
<dbReference type="Pfam" id="PF13855">
    <property type="entry name" value="LRR_8"/>
    <property type="match status" value="3"/>
</dbReference>
<evidence type="ECO:0000256" key="11">
    <source>
        <dbReference type="ARBA" id="ARBA00022729"/>
    </source>
</evidence>
<dbReference type="SMART" id="SM00369">
    <property type="entry name" value="LRR_TYP"/>
    <property type="match status" value="11"/>
</dbReference>
<sequence length="934" mass="102257">MERTQSFLLSITLLLCMAKAQTNLTTDQSGLLALKANVTSDPQNFLANWSTYTSVCNWVGVTCGGLHLRVKVLNLSYFGLTGIIPPELGNLSSLVELRLRNNSFSGTLPVELARLRQLKLVSFRYNNFKGEIPSWFGSLTKLHTLNLSGNQFTGSIPATIFNLSALQVLSLSNNHLSGSIPREIGNLTMLKELYLDHNNFKDIPGEIGSLHQLEVLNVQFAGLKGPVPLVFFNMSSLTVLALSGNNFNGSLPDKICQHLPVIQGFYFSINQFDGPLPSQLWQCTQLVVLSFTANKFSGSIPRNIGNLTKLRQISLGFNNLAGNIPNDIGNLSSLIVLDLEYNQLSGSIPTKTGRLQNLQGLYLSDNKLQGVIPDELCQLHNLVAFVLGGNQLSGSIPSCLGDLAALRTLSLGSNLLTSRIPSTLWGLTYILHLNLSSNALIGSLSADIGNLRVVTDMDLSNNNFTGIIPSNIGWLENLVNLSLANNNLEGPIPSSFGNLVSLELLDLSRNNLSGVIPKSLEALLHLKYLNLSFNRLHGEIPTSGPFKNFSAQSFFANDGLCGAPWLDFLPCKNTTRQYYSRIASTSVLKYIIPGILAAMLVVTFIWTLTLRKKGNVEVATKPTLLPEILRKKVSYQELLSATDGFNETNLLGTGSFGSVYKGILSDGIEIAVKVFSLELEEAFKSFDIECEMLSNVGHRNLIKIISSCNQSHFKALVLDYMPNGSLERLLYSEEHCSLSILERLNIMIDVASALEYLHRGYSIPIIHCDLKPSNILLDNDMVAHVGDFGITKLLGGGDSIPETMTLATIGYMAPEYGMERVATRKGDVYSFGIVLIETFTKKKPTDAMFVGEMSLKRWVADSLLSDAIVEVVDGNLLGKEEDNDFVNKRDCLSSIMKLALACSAESVEERISMQDAADTLYKIKNNFLKDVGGV</sequence>
<dbReference type="AlphaFoldDB" id="A0AAW1XJT9"/>
<evidence type="ECO:0000256" key="16">
    <source>
        <dbReference type="ARBA" id="ARBA00022989"/>
    </source>
</evidence>
<feature type="signal peptide" evidence="23">
    <location>
        <begin position="1"/>
        <end position="22"/>
    </location>
</feature>
<evidence type="ECO:0000256" key="1">
    <source>
        <dbReference type="ARBA" id="ARBA00004162"/>
    </source>
</evidence>
<evidence type="ECO:0000256" key="9">
    <source>
        <dbReference type="ARBA" id="ARBA00022679"/>
    </source>
</evidence>
<evidence type="ECO:0000256" key="20">
    <source>
        <dbReference type="ARBA" id="ARBA00047899"/>
    </source>
</evidence>
<evidence type="ECO:0000256" key="2">
    <source>
        <dbReference type="ARBA" id="ARBA00004479"/>
    </source>
</evidence>
<evidence type="ECO:0000256" key="8">
    <source>
        <dbReference type="ARBA" id="ARBA00022614"/>
    </source>
</evidence>
<evidence type="ECO:0000256" key="7">
    <source>
        <dbReference type="ARBA" id="ARBA00022553"/>
    </source>
</evidence>
<dbReference type="InterPro" id="IPR003591">
    <property type="entry name" value="Leu-rich_rpt_typical-subtyp"/>
</dbReference>
<dbReference type="Gene3D" id="3.80.10.10">
    <property type="entry name" value="Ribonuclease Inhibitor"/>
    <property type="match status" value="3"/>
</dbReference>
<evidence type="ECO:0000256" key="19">
    <source>
        <dbReference type="ARBA" id="ARBA00023180"/>
    </source>
</evidence>
<dbReference type="FunFam" id="1.10.510.10:FF:000358">
    <property type="entry name" value="Putative leucine-rich repeat receptor-like serine/threonine-protein kinase"/>
    <property type="match status" value="1"/>
</dbReference>
<dbReference type="PROSITE" id="PS00108">
    <property type="entry name" value="PROTEIN_KINASE_ST"/>
    <property type="match status" value="1"/>
</dbReference>
<dbReference type="SUPFAM" id="SSF56112">
    <property type="entry name" value="Protein kinase-like (PK-like)"/>
    <property type="match status" value="1"/>
</dbReference>
<gene>
    <name evidence="25" type="ORF">M0R45_013435</name>
</gene>
<dbReference type="GO" id="GO:0005524">
    <property type="term" value="F:ATP binding"/>
    <property type="evidence" value="ECO:0007669"/>
    <property type="project" value="UniProtKB-UniRule"/>
</dbReference>
<keyword evidence="26" id="KW-1185">Reference proteome</keyword>
<comment type="catalytic activity">
    <reaction evidence="21">
        <text>L-seryl-[protein] + ATP = O-phospho-L-seryl-[protein] + ADP + H(+)</text>
        <dbReference type="Rhea" id="RHEA:17989"/>
        <dbReference type="Rhea" id="RHEA-COMP:9863"/>
        <dbReference type="Rhea" id="RHEA-COMP:11604"/>
        <dbReference type="ChEBI" id="CHEBI:15378"/>
        <dbReference type="ChEBI" id="CHEBI:29999"/>
        <dbReference type="ChEBI" id="CHEBI:30616"/>
        <dbReference type="ChEBI" id="CHEBI:83421"/>
        <dbReference type="ChEBI" id="CHEBI:456216"/>
        <dbReference type="EC" id="2.7.11.1"/>
    </reaction>
</comment>
<keyword evidence="7" id="KW-0597">Phosphoprotein</keyword>
<dbReference type="Gene3D" id="3.30.200.20">
    <property type="entry name" value="Phosphorylase Kinase, domain 1"/>
    <property type="match status" value="1"/>
</dbReference>
<dbReference type="Gene3D" id="1.10.510.10">
    <property type="entry name" value="Transferase(Phosphotransferase) domain 1"/>
    <property type="match status" value="1"/>
</dbReference>
<dbReference type="EC" id="2.7.11.1" evidence="4"/>
<dbReference type="PROSITE" id="PS50011">
    <property type="entry name" value="PROTEIN_KINASE_DOM"/>
    <property type="match status" value="1"/>
</dbReference>
<dbReference type="InterPro" id="IPR000719">
    <property type="entry name" value="Prot_kinase_dom"/>
</dbReference>
<comment type="similarity">
    <text evidence="3">Belongs to the protein kinase superfamily. Ser/Thr protein kinase family.</text>
</comment>
<dbReference type="SUPFAM" id="SSF52058">
    <property type="entry name" value="L domain-like"/>
    <property type="match status" value="1"/>
</dbReference>
<dbReference type="InterPro" id="IPR017441">
    <property type="entry name" value="Protein_kinase_ATP_BS"/>
</dbReference>
<evidence type="ECO:0000256" key="23">
    <source>
        <dbReference type="SAM" id="SignalP"/>
    </source>
</evidence>
<dbReference type="Proteomes" id="UP001457282">
    <property type="component" value="Unassembled WGS sequence"/>
</dbReference>
<keyword evidence="16" id="KW-1133">Transmembrane helix</keyword>
<evidence type="ECO:0000256" key="22">
    <source>
        <dbReference type="PROSITE-ProRule" id="PRU10141"/>
    </source>
</evidence>
<dbReference type="FunFam" id="3.30.200.20:FF:000661">
    <property type="entry name" value="Serine-threonine protein kinase plant-type"/>
    <property type="match status" value="1"/>
</dbReference>
<keyword evidence="13 22" id="KW-0547">Nucleotide-binding</keyword>
<feature type="binding site" evidence="22">
    <location>
        <position position="673"/>
    </location>
    <ligand>
        <name>ATP</name>
        <dbReference type="ChEBI" id="CHEBI:30616"/>
    </ligand>
</feature>
<dbReference type="InterPro" id="IPR011009">
    <property type="entry name" value="Kinase-like_dom_sf"/>
</dbReference>
<evidence type="ECO:0000256" key="5">
    <source>
        <dbReference type="ARBA" id="ARBA00022475"/>
    </source>
</evidence>
<comment type="catalytic activity">
    <reaction evidence="20">
        <text>L-threonyl-[protein] + ATP = O-phospho-L-threonyl-[protein] + ADP + H(+)</text>
        <dbReference type="Rhea" id="RHEA:46608"/>
        <dbReference type="Rhea" id="RHEA-COMP:11060"/>
        <dbReference type="Rhea" id="RHEA-COMP:11605"/>
        <dbReference type="ChEBI" id="CHEBI:15378"/>
        <dbReference type="ChEBI" id="CHEBI:30013"/>
        <dbReference type="ChEBI" id="CHEBI:30616"/>
        <dbReference type="ChEBI" id="CHEBI:61977"/>
        <dbReference type="ChEBI" id="CHEBI:456216"/>
        <dbReference type="EC" id="2.7.11.1"/>
    </reaction>
</comment>
<keyword evidence="15 22" id="KW-0067">ATP-binding</keyword>
<dbReference type="InterPro" id="IPR008271">
    <property type="entry name" value="Ser/Thr_kinase_AS"/>
</dbReference>
<evidence type="ECO:0000256" key="4">
    <source>
        <dbReference type="ARBA" id="ARBA00012513"/>
    </source>
</evidence>
<evidence type="ECO:0000313" key="26">
    <source>
        <dbReference type="Proteomes" id="UP001457282"/>
    </source>
</evidence>
<keyword evidence="14" id="KW-0418">Kinase</keyword>
<evidence type="ECO:0000256" key="13">
    <source>
        <dbReference type="ARBA" id="ARBA00022741"/>
    </source>
</evidence>
<feature type="chain" id="PRO_5043441562" description="non-specific serine/threonine protein kinase" evidence="23">
    <location>
        <begin position="23"/>
        <end position="934"/>
    </location>
</feature>
<dbReference type="EMBL" id="JBEDUW010000003">
    <property type="protein sequence ID" value="KAK9936603.1"/>
    <property type="molecule type" value="Genomic_DNA"/>
</dbReference>
<evidence type="ECO:0000256" key="6">
    <source>
        <dbReference type="ARBA" id="ARBA00022527"/>
    </source>
</evidence>
<dbReference type="InterPro" id="IPR051809">
    <property type="entry name" value="Plant_receptor-like_S/T_kinase"/>
</dbReference>
<dbReference type="InterPro" id="IPR013210">
    <property type="entry name" value="LRR_N_plant-typ"/>
</dbReference>
<evidence type="ECO:0000259" key="24">
    <source>
        <dbReference type="PROSITE" id="PS50011"/>
    </source>
</evidence>
<keyword evidence="17" id="KW-0472">Membrane</keyword>
<dbReference type="InterPro" id="IPR032675">
    <property type="entry name" value="LRR_dom_sf"/>
</dbReference>
<evidence type="ECO:0000256" key="15">
    <source>
        <dbReference type="ARBA" id="ARBA00022840"/>
    </source>
</evidence>
<accession>A0AAW1XJT9</accession>
<keyword evidence="8" id="KW-0433">Leucine-rich repeat</keyword>
<dbReference type="Pfam" id="PF08263">
    <property type="entry name" value="LRRNT_2"/>
    <property type="match status" value="1"/>
</dbReference>
<keyword evidence="12" id="KW-0677">Repeat</keyword>
<dbReference type="SUPFAM" id="SSF52047">
    <property type="entry name" value="RNI-like"/>
    <property type="match status" value="1"/>
</dbReference>
<dbReference type="PANTHER" id="PTHR27008">
    <property type="entry name" value="OS04G0122200 PROTEIN"/>
    <property type="match status" value="1"/>
</dbReference>
<dbReference type="PROSITE" id="PS00107">
    <property type="entry name" value="PROTEIN_KINASE_ATP"/>
    <property type="match status" value="1"/>
</dbReference>
<evidence type="ECO:0000256" key="14">
    <source>
        <dbReference type="ARBA" id="ARBA00022777"/>
    </source>
</evidence>
<comment type="subcellular location">
    <subcellularLocation>
        <location evidence="1">Cell membrane</location>
        <topology evidence="1">Single-pass membrane protein</topology>
    </subcellularLocation>
    <subcellularLocation>
        <location evidence="2">Membrane</location>
        <topology evidence="2">Single-pass type I membrane protein</topology>
    </subcellularLocation>
</comment>
<dbReference type="FunFam" id="3.80.10.10:FF:000101">
    <property type="entry name" value="LRR receptor-like serine/threonine-protein kinase ERECTA"/>
    <property type="match status" value="1"/>
</dbReference>
<keyword evidence="6" id="KW-0723">Serine/threonine-protein kinase</keyword>
<keyword evidence="19" id="KW-0325">Glycoprotein</keyword>
<name>A0AAW1XJT9_RUBAR</name>
<evidence type="ECO:0000313" key="25">
    <source>
        <dbReference type="EMBL" id="KAK9936603.1"/>
    </source>
</evidence>
<dbReference type="GO" id="GO:0005886">
    <property type="term" value="C:plasma membrane"/>
    <property type="evidence" value="ECO:0007669"/>
    <property type="project" value="UniProtKB-SubCell"/>
</dbReference>
<reference evidence="25 26" key="1">
    <citation type="journal article" date="2023" name="G3 (Bethesda)">
        <title>A chromosome-length genome assembly and annotation of blackberry (Rubus argutus, cv. 'Hillquist').</title>
        <authorList>
            <person name="Bruna T."/>
            <person name="Aryal R."/>
            <person name="Dudchenko O."/>
            <person name="Sargent D.J."/>
            <person name="Mead D."/>
            <person name="Buti M."/>
            <person name="Cavallini A."/>
            <person name="Hytonen T."/>
            <person name="Andres J."/>
            <person name="Pham M."/>
            <person name="Weisz D."/>
            <person name="Mascagni F."/>
            <person name="Usai G."/>
            <person name="Natali L."/>
            <person name="Bassil N."/>
            <person name="Fernandez G.E."/>
            <person name="Lomsadze A."/>
            <person name="Armour M."/>
            <person name="Olukolu B."/>
            <person name="Poorten T."/>
            <person name="Britton C."/>
            <person name="Davik J."/>
            <person name="Ashrafi H."/>
            <person name="Aiden E.L."/>
            <person name="Borodovsky M."/>
            <person name="Worthington M."/>
        </authorList>
    </citation>
    <scope>NUCLEOTIDE SEQUENCE [LARGE SCALE GENOMIC DNA]</scope>
    <source>
        <strain evidence="25">PI 553951</strain>
    </source>
</reference>
<comment type="caution">
    <text evidence="25">The sequence shown here is derived from an EMBL/GenBank/DDBJ whole genome shotgun (WGS) entry which is preliminary data.</text>
</comment>
<evidence type="ECO:0000256" key="10">
    <source>
        <dbReference type="ARBA" id="ARBA00022692"/>
    </source>
</evidence>
<keyword evidence="18" id="KW-0675">Receptor</keyword>
<feature type="domain" description="Protein kinase" evidence="24">
    <location>
        <begin position="645"/>
        <end position="928"/>
    </location>
</feature>
<dbReference type="FunFam" id="3.80.10.10:FF:000095">
    <property type="entry name" value="LRR receptor-like serine/threonine-protein kinase GSO1"/>
    <property type="match status" value="1"/>
</dbReference>